<evidence type="ECO:0000313" key="2">
    <source>
        <dbReference type="EMBL" id="ABK18825.1"/>
    </source>
</evidence>
<keyword evidence="2" id="KW-0489">Methyltransferase</keyword>
<sequence length="254" mass="29195">MQPAVGSGRLPADPFLTVFPGVPMHVETLSFDKRYDRSKYIATRFARYLRGRILDVGCDEAHLRHLLPDCHYIGIDVAGSPDLLVDLERAKRLPFADETFDAVVCSDVLEHLDHLHRVFGELVRCARKVLIVSLPNNWVNARLPIARGRGRIGFYGLPADEPQDRHKWFFNLSEAVDFFTAQTKRHPLRIVECFCNEKPRPVFIRALRRLRYRERFSYLNRYAHTLWAVFEKVSPASLLLDRADGPETGGGRRA</sequence>
<dbReference type="CDD" id="cd02440">
    <property type="entry name" value="AdoMet_MTases"/>
    <property type="match status" value="1"/>
</dbReference>
<dbReference type="GO" id="GO:0032259">
    <property type="term" value="P:methylation"/>
    <property type="evidence" value="ECO:0007669"/>
    <property type="project" value="UniProtKB-KW"/>
</dbReference>
<dbReference type="OrthoDB" id="9765084at2"/>
<dbReference type="InParanoid" id="A0LN23"/>
<name>A0LN23_SYNFM</name>
<dbReference type="SUPFAM" id="SSF53335">
    <property type="entry name" value="S-adenosyl-L-methionine-dependent methyltransferases"/>
    <property type="match status" value="1"/>
</dbReference>
<dbReference type="InterPro" id="IPR029063">
    <property type="entry name" value="SAM-dependent_MTases_sf"/>
</dbReference>
<dbReference type="KEGG" id="sfu:Sfum_3152"/>
<dbReference type="AlphaFoldDB" id="A0LN23"/>
<protein>
    <submittedName>
        <fullName evidence="2">Methyltransferase type 11</fullName>
    </submittedName>
</protein>
<keyword evidence="2" id="KW-0808">Transferase</keyword>
<reference evidence="2 3" key="1">
    <citation type="submission" date="2006-10" db="EMBL/GenBank/DDBJ databases">
        <title>Complete sequence of Syntrophobacter fumaroxidans MPOB.</title>
        <authorList>
            <consortium name="US DOE Joint Genome Institute"/>
            <person name="Copeland A."/>
            <person name="Lucas S."/>
            <person name="Lapidus A."/>
            <person name="Barry K."/>
            <person name="Detter J.C."/>
            <person name="Glavina del Rio T."/>
            <person name="Hammon N."/>
            <person name="Israni S."/>
            <person name="Pitluck S."/>
            <person name="Goltsman E.G."/>
            <person name="Martinez M."/>
            <person name="Schmutz J."/>
            <person name="Larimer F."/>
            <person name="Land M."/>
            <person name="Hauser L."/>
            <person name="Kyrpides N."/>
            <person name="Kim E."/>
            <person name="Boone D.R."/>
            <person name="Brockman F."/>
            <person name="Culley D."/>
            <person name="Ferry J."/>
            <person name="Gunsalus R."/>
            <person name="McInerney M.J."/>
            <person name="Morrison M."/>
            <person name="Plugge C."/>
            <person name="Rohlin L."/>
            <person name="Scholten J."/>
            <person name="Sieber J."/>
            <person name="Stams A.J.M."/>
            <person name="Worm P."/>
            <person name="Henstra A.M."/>
            <person name="Richardson P."/>
        </authorList>
    </citation>
    <scope>NUCLEOTIDE SEQUENCE [LARGE SCALE GENOMIC DNA]</scope>
    <source>
        <strain evidence="3">DSM 10017 / MPOB</strain>
    </source>
</reference>
<dbReference type="EMBL" id="CP000478">
    <property type="protein sequence ID" value="ABK18825.1"/>
    <property type="molecule type" value="Genomic_DNA"/>
</dbReference>
<evidence type="ECO:0000313" key="3">
    <source>
        <dbReference type="Proteomes" id="UP000001784"/>
    </source>
</evidence>
<organism evidence="2 3">
    <name type="scientific">Syntrophobacter fumaroxidans (strain DSM 10017 / MPOB)</name>
    <dbReference type="NCBI Taxonomy" id="335543"/>
    <lineage>
        <taxon>Bacteria</taxon>
        <taxon>Pseudomonadati</taxon>
        <taxon>Thermodesulfobacteriota</taxon>
        <taxon>Syntrophobacteria</taxon>
        <taxon>Syntrophobacterales</taxon>
        <taxon>Syntrophobacteraceae</taxon>
        <taxon>Syntrophobacter</taxon>
    </lineage>
</organism>
<dbReference type="eggNOG" id="COG2226">
    <property type="taxonomic scope" value="Bacteria"/>
</dbReference>
<dbReference type="InterPro" id="IPR013216">
    <property type="entry name" value="Methyltransf_11"/>
</dbReference>
<accession>A0LN23</accession>
<dbReference type="Pfam" id="PF08241">
    <property type="entry name" value="Methyltransf_11"/>
    <property type="match status" value="1"/>
</dbReference>
<dbReference type="HOGENOM" id="CLU_1093857_0_0_7"/>
<evidence type="ECO:0000259" key="1">
    <source>
        <dbReference type="Pfam" id="PF08241"/>
    </source>
</evidence>
<dbReference type="Gene3D" id="3.40.50.150">
    <property type="entry name" value="Vaccinia Virus protein VP39"/>
    <property type="match status" value="1"/>
</dbReference>
<gene>
    <name evidence="2" type="ordered locus">Sfum_3152</name>
</gene>
<proteinExistence type="predicted"/>
<keyword evidence="3" id="KW-1185">Reference proteome</keyword>
<dbReference type="RefSeq" id="WP_011699950.1">
    <property type="nucleotide sequence ID" value="NC_008554.1"/>
</dbReference>
<dbReference type="Proteomes" id="UP000001784">
    <property type="component" value="Chromosome"/>
</dbReference>
<dbReference type="GO" id="GO:0008757">
    <property type="term" value="F:S-adenosylmethionine-dependent methyltransferase activity"/>
    <property type="evidence" value="ECO:0007669"/>
    <property type="project" value="InterPro"/>
</dbReference>
<feature type="domain" description="Methyltransferase type 11" evidence="1">
    <location>
        <begin position="71"/>
        <end position="127"/>
    </location>
</feature>